<reference evidence="6 7" key="1">
    <citation type="submission" date="2018-07" db="EMBL/GenBank/DDBJ databases">
        <title>Desertimonas flava gen. nov. sp. nov.</title>
        <authorList>
            <person name="Liu S."/>
        </authorList>
    </citation>
    <scope>NUCLEOTIDE SEQUENCE [LARGE SCALE GENOMIC DNA]</scope>
    <source>
        <strain evidence="6 7">16Sb5-5</strain>
    </source>
</reference>
<feature type="modified residue" description="N6-lipoyllysine" evidence="3 4">
    <location>
        <position position="65"/>
    </location>
</feature>
<keyword evidence="7" id="KW-1185">Reference proteome</keyword>
<dbReference type="InterPro" id="IPR000089">
    <property type="entry name" value="Biotin_lipoyl"/>
</dbReference>
<proteinExistence type="inferred from homology"/>
<dbReference type="InterPro" id="IPR003016">
    <property type="entry name" value="2-oxoA_DH_lipoyl-BS"/>
</dbReference>
<protein>
    <recommendedName>
        <fullName evidence="3">Glycine cleavage system H protein</fullName>
    </recommendedName>
</protein>
<dbReference type="PANTHER" id="PTHR11715">
    <property type="entry name" value="GLYCINE CLEAVAGE SYSTEM H PROTEIN"/>
    <property type="match status" value="1"/>
</dbReference>
<evidence type="ECO:0000256" key="1">
    <source>
        <dbReference type="ARBA" id="ARBA00009249"/>
    </source>
</evidence>
<gene>
    <name evidence="3 6" type="primary">gcvH</name>
    <name evidence="6" type="ORF">DT076_02380</name>
</gene>
<comment type="subunit">
    <text evidence="3">The glycine cleavage system is composed of four proteins: P, T, L and H.</text>
</comment>
<sequence length="128" mass="13373">MPGFPEDLKYTAEHEWVRTGNAGVVRVGITSYAAEQLGDIVYVSLPEVGEAVAVGDAVGELESTKSVSDVFAPLPGVVSAVNPQLDEAPETVGGDPYGDGWLFELELDEDADLDTLLDADGYAAETGA</sequence>
<dbReference type="NCBIfam" id="NF002270">
    <property type="entry name" value="PRK01202.1"/>
    <property type="match status" value="1"/>
</dbReference>
<dbReference type="NCBIfam" id="TIGR00527">
    <property type="entry name" value="gcvH"/>
    <property type="match status" value="1"/>
</dbReference>
<comment type="cofactor">
    <cofactor evidence="3">
        <name>(R)-lipoate</name>
        <dbReference type="ChEBI" id="CHEBI:83088"/>
    </cofactor>
    <text evidence="3">Binds 1 lipoyl cofactor covalently.</text>
</comment>
<dbReference type="InterPro" id="IPR002930">
    <property type="entry name" value="GCV_H"/>
</dbReference>
<dbReference type="CDD" id="cd06848">
    <property type="entry name" value="GCS_H"/>
    <property type="match status" value="1"/>
</dbReference>
<comment type="caution">
    <text evidence="6">The sequence shown here is derived from an EMBL/GenBank/DDBJ whole genome shotgun (WGS) entry which is preliminary data.</text>
</comment>
<dbReference type="Pfam" id="PF01597">
    <property type="entry name" value="GCV_H"/>
    <property type="match status" value="1"/>
</dbReference>
<evidence type="ECO:0000313" key="7">
    <source>
        <dbReference type="Proteomes" id="UP000252770"/>
    </source>
</evidence>
<dbReference type="AlphaFoldDB" id="A0A367YZF6"/>
<dbReference type="EMBL" id="QOUI01000001">
    <property type="protein sequence ID" value="RCK71303.1"/>
    <property type="molecule type" value="Genomic_DNA"/>
</dbReference>
<dbReference type="PROSITE" id="PS50968">
    <property type="entry name" value="BIOTINYL_LIPOYL"/>
    <property type="match status" value="1"/>
</dbReference>
<evidence type="ECO:0000256" key="2">
    <source>
        <dbReference type="ARBA" id="ARBA00022823"/>
    </source>
</evidence>
<dbReference type="GO" id="GO:0009249">
    <property type="term" value="P:protein lipoylation"/>
    <property type="evidence" value="ECO:0007669"/>
    <property type="project" value="TreeGrafter"/>
</dbReference>
<dbReference type="InterPro" id="IPR033753">
    <property type="entry name" value="GCV_H/Fam206"/>
</dbReference>
<evidence type="ECO:0000256" key="4">
    <source>
        <dbReference type="PIRSR" id="PIRSR617453-50"/>
    </source>
</evidence>
<dbReference type="InterPro" id="IPR011053">
    <property type="entry name" value="Single_hybrid_motif"/>
</dbReference>
<dbReference type="GO" id="GO:0005829">
    <property type="term" value="C:cytosol"/>
    <property type="evidence" value="ECO:0007669"/>
    <property type="project" value="TreeGrafter"/>
</dbReference>
<dbReference type="GO" id="GO:0019464">
    <property type="term" value="P:glycine decarboxylation via glycine cleavage system"/>
    <property type="evidence" value="ECO:0007669"/>
    <property type="project" value="UniProtKB-UniRule"/>
</dbReference>
<organism evidence="6 7">
    <name type="scientific">Desertihabitans brevis</name>
    <dbReference type="NCBI Taxonomy" id="2268447"/>
    <lineage>
        <taxon>Bacteria</taxon>
        <taxon>Bacillati</taxon>
        <taxon>Actinomycetota</taxon>
        <taxon>Actinomycetes</taxon>
        <taxon>Propionibacteriales</taxon>
        <taxon>Propionibacteriaceae</taxon>
        <taxon>Desertihabitans</taxon>
    </lineage>
</organism>
<dbReference type="HAMAP" id="MF_00272">
    <property type="entry name" value="GcvH"/>
    <property type="match status" value="1"/>
</dbReference>
<dbReference type="RefSeq" id="WP_114125004.1">
    <property type="nucleotide sequence ID" value="NZ_QOUI01000001.1"/>
</dbReference>
<name>A0A367YZF6_9ACTN</name>
<keyword evidence="2 3" id="KW-0450">Lipoyl</keyword>
<comment type="function">
    <text evidence="3">The glycine cleavage system catalyzes the degradation of glycine. The H protein shuttles the methylamine group of glycine from the P protein to the T protein.</text>
</comment>
<dbReference type="GO" id="GO:0005960">
    <property type="term" value="C:glycine cleavage complex"/>
    <property type="evidence" value="ECO:0007669"/>
    <property type="project" value="InterPro"/>
</dbReference>
<dbReference type="InterPro" id="IPR017453">
    <property type="entry name" value="GCV_H_sub"/>
</dbReference>
<evidence type="ECO:0000313" key="6">
    <source>
        <dbReference type="EMBL" id="RCK71303.1"/>
    </source>
</evidence>
<evidence type="ECO:0000256" key="3">
    <source>
        <dbReference type="HAMAP-Rule" id="MF_00272"/>
    </source>
</evidence>
<comment type="similarity">
    <text evidence="1 3">Belongs to the GcvH family.</text>
</comment>
<dbReference type="Proteomes" id="UP000252770">
    <property type="component" value="Unassembled WGS sequence"/>
</dbReference>
<dbReference type="PANTHER" id="PTHR11715:SF3">
    <property type="entry name" value="GLYCINE CLEAVAGE SYSTEM H PROTEIN-RELATED"/>
    <property type="match status" value="1"/>
</dbReference>
<dbReference type="PROSITE" id="PS00189">
    <property type="entry name" value="LIPOYL"/>
    <property type="match status" value="1"/>
</dbReference>
<feature type="domain" description="Lipoyl-binding" evidence="5">
    <location>
        <begin position="24"/>
        <end position="106"/>
    </location>
</feature>
<evidence type="ECO:0000259" key="5">
    <source>
        <dbReference type="PROSITE" id="PS50968"/>
    </source>
</evidence>
<accession>A0A367YZF6</accession>
<dbReference type="SUPFAM" id="SSF51230">
    <property type="entry name" value="Single hybrid motif"/>
    <property type="match status" value="1"/>
</dbReference>
<dbReference type="Gene3D" id="2.40.50.100">
    <property type="match status" value="1"/>
</dbReference>